<evidence type="ECO:0000256" key="8">
    <source>
        <dbReference type="ARBA" id="ARBA00023136"/>
    </source>
</evidence>
<comment type="subcellular location">
    <subcellularLocation>
        <location evidence="1">Endoplasmic reticulum membrane</location>
        <topology evidence="1">Multi-pass membrane protein</topology>
    </subcellularLocation>
</comment>
<evidence type="ECO:0000259" key="14">
    <source>
        <dbReference type="Pfam" id="PF02517"/>
    </source>
</evidence>
<feature type="transmembrane region" description="Helical" evidence="13">
    <location>
        <begin position="230"/>
        <end position="248"/>
    </location>
</feature>
<dbReference type="EMBL" id="VCGU01000459">
    <property type="protein sequence ID" value="TRY61767.1"/>
    <property type="molecule type" value="Genomic_DNA"/>
</dbReference>
<keyword evidence="4 13" id="KW-0812">Transmembrane</keyword>
<keyword evidence="7 13" id="KW-1133">Transmembrane helix</keyword>
<dbReference type="Pfam" id="PF02517">
    <property type="entry name" value="Rce1-like"/>
    <property type="match status" value="1"/>
</dbReference>
<dbReference type="AlphaFoldDB" id="A0A553N8K1"/>
<feature type="domain" description="CAAX prenyl protease 2/Lysostaphin resistance protein A-like" evidence="14">
    <location>
        <begin position="139"/>
        <end position="243"/>
    </location>
</feature>
<keyword evidence="6" id="KW-0256">Endoplasmic reticulum</keyword>
<feature type="transmembrane region" description="Helical" evidence="13">
    <location>
        <begin position="55"/>
        <end position="73"/>
    </location>
</feature>
<dbReference type="STRING" id="6832.A0A553N8K1"/>
<dbReference type="GO" id="GO:0071586">
    <property type="term" value="P:CAAX-box protein processing"/>
    <property type="evidence" value="ECO:0007669"/>
    <property type="project" value="InterPro"/>
</dbReference>
<evidence type="ECO:0000256" key="7">
    <source>
        <dbReference type="ARBA" id="ARBA00022989"/>
    </source>
</evidence>
<keyword evidence="3" id="KW-0645">Protease</keyword>
<evidence type="ECO:0000256" key="5">
    <source>
        <dbReference type="ARBA" id="ARBA00022801"/>
    </source>
</evidence>
<evidence type="ECO:0000256" key="1">
    <source>
        <dbReference type="ARBA" id="ARBA00004477"/>
    </source>
</evidence>
<evidence type="ECO:0000256" key="9">
    <source>
        <dbReference type="ARBA" id="ARBA00032607"/>
    </source>
</evidence>
<dbReference type="OMA" id="HSFCNWC"/>
<reference evidence="15 16" key="1">
    <citation type="journal article" date="2018" name="Nat. Ecol. Evol.">
        <title>Genomic signatures of mitonuclear coevolution across populations of Tigriopus californicus.</title>
        <authorList>
            <person name="Barreto F.S."/>
            <person name="Watson E.T."/>
            <person name="Lima T.G."/>
            <person name="Willett C.S."/>
            <person name="Edmands S."/>
            <person name="Li W."/>
            <person name="Burton R.S."/>
        </authorList>
    </citation>
    <scope>NUCLEOTIDE SEQUENCE [LARGE SCALE GENOMIC DNA]</scope>
    <source>
        <strain evidence="15 16">San Diego</strain>
    </source>
</reference>
<protein>
    <recommendedName>
        <fullName evidence="12">CAAX prenyl protease 2</fullName>
        <ecNumber evidence="11">3.4.26.1</ecNumber>
    </recommendedName>
    <alternativeName>
        <fullName evidence="9">Farnesylated proteins-converting enzyme 2</fullName>
    </alternativeName>
</protein>
<evidence type="ECO:0000256" key="6">
    <source>
        <dbReference type="ARBA" id="ARBA00022824"/>
    </source>
</evidence>
<dbReference type="EC" id="3.4.26.1" evidence="11"/>
<dbReference type="InterPro" id="IPR039731">
    <property type="entry name" value="Rce1"/>
</dbReference>
<dbReference type="OrthoDB" id="271604at2759"/>
<evidence type="ECO:0000256" key="4">
    <source>
        <dbReference type="ARBA" id="ARBA00022692"/>
    </source>
</evidence>
<feature type="transmembrane region" description="Helical" evidence="13">
    <location>
        <begin position="202"/>
        <end position="224"/>
    </location>
</feature>
<dbReference type="InterPro" id="IPR003675">
    <property type="entry name" value="Rce1/LyrA-like_dom"/>
</dbReference>
<evidence type="ECO:0000256" key="2">
    <source>
        <dbReference type="ARBA" id="ARBA00006897"/>
    </source>
</evidence>
<dbReference type="GO" id="GO:0004222">
    <property type="term" value="F:metalloendopeptidase activity"/>
    <property type="evidence" value="ECO:0007669"/>
    <property type="project" value="InterPro"/>
</dbReference>
<comment type="similarity">
    <text evidence="2">Belongs to the peptidase U48 family.</text>
</comment>
<keyword evidence="16" id="KW-1185">Reference proteome</keyword>
<evidence type="ECO:0000256" key="3">
    <source>
        <dbReference type="ARBA" id="ARBA00022670"/>
    </source>
</evidence>
<dbReference type="GO" id="GO:0005789">
    <property type="term" value="C:endoplasmic reticulum membrane"/>
    <property type="evidence" value="ECO:0007669"/>
    <property type="project" value="UniProtKB-SubCell"/>
</dbReference>
<evidence type="ECO:0000256" key="13">
    <source>
        <dbReference type="SAM" id="Phobius"/>
    </source>
</evidence>
<dbReference type="PANTHER" id="PTHR13046">
    <property type="entry name" value="PROTEASE U48 CAAX PRENYL PROTEASE RCE1"/>
    <property type="match status" value="1"/>
</dbReference>
<dbReference type="PANTHER" id="PTHR13046:SF0">
    <property type="entry name" value="CAAX PRENYL PROTEASE 2"/>
    <property type="match status" value="1"/>
</dbReference>
<gene>
    <name evidence="15" type="ORF">TCAL_12262</name>
</gene>
<comment type="catalytic activity">
    <reaction evidence="10">
        <text>Hydrolyzes the peptide bond -P2-(S-farnesyl or geranylgeranyl)C-P1'-P2'-P3'-COOH where P1' and P2' are amino acids with aliphatic sidechains and P3' is any C-terminal residue.</text>
        <dbReference type="EC" id="3.4.26.1"/>
    </reaction>
</comment>
<sequence length="293" mass="33512">MTSTTSAAPPLSESSLWSCIAVSCGLALSYVLSLYIWGRNNGHDRDHPSTIKRRFVSAFCMLFISPIFVHFFGSRTLLAQHEFSQIIGFRWAGLFNACVLPLILTWILFLGPIGLMILADTRARLLLIPQYWWQSLQDLIWWRNHVVAPFTEEYTFRACMLPILLSQYSAPKAVMVAPLFFGIAHLHHMIERIRKGQPVKTALLISVFQIHYTTVFGMYSAFLFVRTGHIAAPVIVHSFCNFMGFPDFGEMLNRPSRERIILLTLCVLGVVGFYLGLYTFTDPKLFENDIYTW</sequence>
<name>A0A553N8K1_TIGCA</name>
<evidence type="ECO:0000313" key="15">
    <source>
        <dbReference type="EMBL" id="TRY61767.1"/>
    </source>
</evidence>
<comment type="caution">
    <text evidence="15">The sequence shown here is derived from an EMBL/GenBank/DDBJ whole genome shotgun (WGS) entry which is preliminary data.</text>
</comment>
<dbReference type="Proteomes" id="UP000318571">
    <property type="component" value="Chromosome 8"/>
</dbReference>
<evidence type="ECO:0000256" key="12">
    <source>
        <dbReference type="ARBA" id="ARBA00049763"/>
    </source>
</evidence>
<keyword evidence="5" id="KW-0378">Hydrolase</keyword>
<feature type="transmembrane region" description="Helical" evidence="13">
    <location>
        <begin position="15"/>
        <end position="35"/>
    </location>
</feature>
<feature type="transmembrane region" description="Helical" evidence="13">
    <location>
        <begin position="93"/>
        <end position="118"/>
    </location>
</feature>
<evidence type="ECO:0000256" key="11">
    <source>
        <dbReference type="ARBA" id="ARBA00049729"/>
    </source>
</evidence>
<organism evidence="15 16">
    <name type="scientific">Tigriopus californicus</name>
    <name type="common">Marine copepod</name>
    <dbReference type="NCBI Taxonomy" id="6832"/>
    <lineage>
        <taxon>Eukaryota</taxon>
        <taxon>Metazoa</taxon>
        <taxon>Ecdysozoa</taxon>
        <taxon>Arthropoda</taxon>
        <taxon>Crustacea</taxon>
        <taxon>Multicrustacea</taxon>
        <taxon>Hexanauplia</taxon>
        <taxon>Copepoda</taxon>
        <taxon>Harpacticoida</taxon>
        <taxon>Harpacticidae</taxon>
        <taxon>Tigriopus</taxon>
    </lineage>
</organism>
<evidence type="ECO:0000313" key="16">
    <source>
        <dbReference type="Proteomes" id="UP000318571"/>
    </source>
</evidence>
<keyword evidence="8 13" id="KW-0472">Membrane</keyword>
<proteinExistence type="inferred from homology"/>
<evidence type="ECO:0000256" key="10">
    <source>
        <dbReference type="ARBA" id="ARBA00047280"/>
    </source>
</evidence>
<feature type="transmembrane region" description="Helical" evidence="13">
    <location>
        <begin position="260"/>
        <end position="280"/>
    </location>
</feature>
<accession>A0A553N8K1</accession>